<keyword evidence="6" id="KW-1185">Reference proteome</keyword>
<keyword evidence="2 5" id="KW-0489">Methyltransferase</keyword>
<dbReference type="eggNOG" id="COG3963">
    <property type="taxonomic scope" value="Bacteria"/>
</dbReference>
<evidence type="ECO:0000313" key="5">
    <source>
        <dbReference type="EMBL" id="SFN16414.1"/>
    </source>
</evidence>
<dbReference type="PROSITE" id="PS51585">
    <property type="entry name" value="SAM_MT_TPMT"/>
    <property type="match status" value="1"/>
</dbReference>
<evidence type="ECO:0000256" key="1">
    <source>
        <dbReference type="ARBA" id="ARBA00022553"/>
    </source>
</evidence>
<keyword evidence="3 5" id="KW-0808">Transferase</keyword>
<dbReference type="GO" id="GO:0032259">
    <property type="term" value="P:methylation"/>
    <property type="evidence" value="ECO:0007669"/>
    <property type="project" value="UniProtKB-KW"/>
</dbReference>
<dbReference type="InterPro" id="IPR006121">
    <property type="entry name" value="HMA_dom"/>
</dbReference>
<dbReference type="CDD" id="cd02440">
    <property type="entry name" value="AdoMet_MTases"/>
    <property type="match status" value="1"/>
</dbReference>
<dbReference type="GO" id="GO:0046872">
    <property type="term" value="F:metal ion binding"/>
    <property type="evidence" value="ECO:0007669"/>
    <property type="project" value="InterPro"/>
</dbReference>
<dbReference type="InterPro" id="IPR036163">
    <property type="entry name" value="HMA_dom_sf"/>
</dbReference>
<protein>
    <submittedName>
        <fullName evidence="5">Thiopurine S-methyltransferase (TPMT)</fullName>
    </submittedName>
</protein>
<gene>
    <name evidence="5" type="ORF">SAMN05444143_10779</name>
</gene>
<dbReference type="PANTHER" id="PTHR32183">
    <property type="match status" value="1"/>
</dbReference>
<dbReference type="EMBL" id="FOUT01000007">
    <property type="protein sequence ID" value="SFN16414.1"/>
    <property type="molecule type" value="Genomic_DNA"/>
</dbReference>
<dbReference type="SUPFAM" id="SSF55008">
    <property type="entry name" value="HMA, heavy metal-associated domain"/>
    <property type="match status" value="1"/>
</dbReference>
<dbReference type="GO" id="GO:0008757">
    <property type="term" value="F:S-adenosylmethionine-dependent methyltransferase activity"/>
    <property type="evidence" value="ECO:0007669"/>
    <property type="project" value="InterPro"/>
</dbReference>
<dbReference type="Pfam" id="PF05724">
    <property type="entry name" value="TPMT"/>
    <property type="match status" value="1"/>
</dbReference>
<name>A0A1I4WRB3_9FLAO</name>
<proteinExistence type="predicted"/>
<evidence type="ECO:0000256" key="2">
    <source>
        <dbReference type="ARBA" id="ARBA00022603"/>
    </source>
</evidence>
<dbReference type="AlphaFoldDB" id="A0A1I4WRB3"/>
<dbReference type="RefSeq" id="WP_024980848.1">
    <property type="nucleotide sequence ID" value="NZ_CBCRUM010000013.1"/>
</dbReference>
<dbReference type="Gene3D" id="3.30.70.100">
    <property type="match status" value="1"/>
</dbReference>
<keyword evidence="4" id="KW-0949">S-adenosyl-L-methionine</keyword>
<dbReference type="Gene3D" id="3.40.50.150">
    <property type="entry name" value="Vaccinia Virus protein VP39"/>
    <property type="match status" value="1"/>
</dbReference>
<dbReference type="PANTHER" id="PTHR32183:SF6">
    <property type="entry name" value="CYSTEINE SULFINATE DESULFINASE_CYSTEINE DESULFURASE AND RELATED ENZYMES"/>
    <property type="match status" value="1"/>
</dbReference>
<accession>A0A1I4WRB3</accession>
<organism evidence="5 6">
    <name type="scientific">Flavobacterium succinicans</name>
    <dbReference type="NCBI Taxonomy" id="29536"/>
    <lineage>
        <taxon>Bacteria</taxon>
        <taxon>Pseudomonadati</taxon>
        <taxon>Bacteroidota</taxon>
        <taxon>Flavobacteriia</taxon>
        <taxon>Flavobacteriales</taxon>
        <taxon>Flavobacteriaceae</taxon>
        <taxon>Flavobacterium</taxon>
    </lineage>
</organism>
<reference evidence="6" key="1">
    <citation type="submission" date="2016-10" db="EMBL/GenBank/DDBJ databases">
        <authorList>
            <person name="Varghese N."/>
            <person name="Submissions S."/>
        </authorList>
    </citation>
    <scope>NUCLEOTIDE SEQUENCE [LARGE SCALE GENOMIC DNA]</scope>
    <source>
        <strain evidence="6">DSM 4002</strain>
    </source>
</reference>
<keyword evidence="1" id="KW-0597">Phosphoprotein</keyword>
<dbReference type="InterPro" id="IPR029063">
    <property type="entry name" value="SAM-dependent_MTases_sf"/>
</dbReference>
<dbReference type="InterPro" id="IPR008854">
    <property type="entry name" value="TPMT"/>
</dbReference>
<dbReference type="CDD" id="cd00371">
    <property type="entry name" value="HMA"/>
    <property type="match status" value="1"/>
</dbReference>
<evidence type="ECO:0000256" key="3">
    <source>
        <dbReference type="ARBA" id="ARBA00022679"/>
    </source>
</evidence>
<evidence type="ECO:0000313" key="6">
    <source>
        <dbReference type="Proteomes" id="UP000182961"/>
    </source>
</evidence>
<sequence length="277" mass="31413">MKDLNCCVTSCEKPLDESYWNMQYQSQTTGWDLGAVSPPIKEYIDQLKDPSISILIPGCGNTYEAEYLLEKGFTNITVIDIAPTLVEKLKRKFKNTTAIRVLLGDFFELQDRYDLILEQTFFCALPPHMRQQYVWKMHQLLTENGKIVGLFFNRDFEISPPFGGNQKEYEKLFAPAFDLKTLSVCVNSASPRAATELFFIFQKKAKVIVQYFTLQGVTCSNCTKTILDKIHAIPGVIDAQINASFSDLIVTSTNEIALKTLVDLLAYEPEYSIALQL</sequence>
<dbReference type="SUPFAM" id="SSF53335">
    <property type="entry name" value="S-adenosyl-L-methionine-dependent methyltransferases"/>
    <property type="match status" value="1"/>
</dbReference>
<evidence type="ECO:0000256" key="4">
    <source>
        <dbReference type="ARBA" id="ARBA00022691"/>
    </source>
</evidence>
<dbReference type="Proteomes" id="UP000182961">
    <property type="component" value="Unassembled WGS sequence"/>
</dbReference>